<dbReference type="GeneID" id="41997378"/>
<evidence type="ECO:0000313" key="5">
    <source>
        <dbReference type="EMBL" id="RBR13976.1"/>
    </source>
</evidence>
<accession>A0A366RCD3</accession>
<evidence type="ECO:0008006" key="7">
    <source>
        <dbReference type="Google" id="ProtNLM"/>
    </source>
</evidence>
<dbReference type="GO" id="GO:1990904">
    <property type="term" value="C:ribonucleoprotein complex"/>
    <property type="evidence" value="ECO:0007669"/>
    <property type="project" value="UniProtKB-KW"/>
</dbReference>
<dbReference type="GO" id="GO:0005840">
    <property type="term" value="C:ribosome"/>
    <property type="evidence" value="ECO:0007669"/>
    <property type="project" value="UniProtKB-KW"/>
</dbReference>
<dbReference type="PRINTS" id="PR01250">
    <property type="entry name" value="RIBOSOMALL34"/>
</dbReference>
<evidence type="ECO:0000256" key="1">
    <source>
        <dbReference type="ARBA" id="ARBA00009875"/>
    </source>
</evidence>
<dbReference type="PANTHER" id="PTHR46595">
    <property type="entry name" value="60S RIBOSOMAL PROTEIN L34"/>
    <property type="match status" value="1"/>
</dbReference>
<dbReference type="AlphaFoldDB" id="A0A366RCD3"/>
<dbReference type="GO" id="GO:0006412">
    <property type="term" value="P:translation"/>
    <property type="evidence" value="ECO:0007669"/>
    <property type="project" value="InterPro"/>
</dbReference>
<dbReference type="InterPro" id="IPR008195">
    <property type="entry name" value="Ribosomal_eL34"/>
</dbReference>
<dbReference type="InterPro" id="IPR038562">
    <property type="entry name" value="Ribosomal_eL34_C_sf"/>
</dbReference>
<reference evidence="5 6" key="1">
    <citation type="submission" date="2018-06" db="EMBL/GenBank/DDBJ databases">
        <title>Fusarium incarnatum-equiseti species complex species 28.</title>
        <authorList>
            <person name="Gardiner D.M."/>
        </authorList>
    </citation>
    <scope>NUCLEOTIDE SEQUENCE [LARGE SCALE GENOMIC DNA]</scope>
    <source>
        <strain evidence="5 6">FIESC_28</strain>
    </source>
</reference>
<feature type="compositionally biased region" description="Pro residues" evidence="4">
    <location>
        <begin position="169"/>
        <end position="182"/>
    </location>
</feature>
<keyword evidence="3" id="KW-0687">Ribonucleoprotein</keyword>
<keyword evidence="6" id="KW-1185">Reference proteome</keyword>
<evidence type="ECO:0000256" key="2">
    <source>
        <dbReference type="ARBA" id="ARBA00022980"/>
    </source>
</evidence>
<dbReference type="PROSITE" id="PS01145">
    <property type="entry name" value="RIBOSOMAL_L34E"/>
    <property type="match status" value="1"/>
</dbReference>
<comment type="caution">
    <text evidence="5">The sequence shown here is derived from an EMBL/GenBank/DDBJ whole genome shotgun (WGS) entry which is preliminary data.</text>
</comment>
<gene>
    <name evidence="5" type="ORF">FIESC28_07942</name>
</gene>
<feature type="region of interest" description="Disordered" evidence="4">
    <location>
        <begin position="130"/>
        <end position="185"/>
    </location>
</feature>
<feature type="region of interest" description="Disordered" evidence="4">
    <location>
        <begin position="1"/>
        <end position="24"/>
    </location>
</feature>
<dbReference type="GO" id="GO:0003735">
    <property type="term" value="F:structural constituent of ribosome"/>
    <property type="evidence" value="ECO:0007669"/>
    <property type="project" value="InterPro"/>
</dbReference>
<evidence type="ECO:0000256" key="3">
    <source>
        <dbReference type="ARBA" id="ARBA00023274"/>
    </source>
</evidence>
<dbReference type="Gene3D" id="6.20.370.70">
    <property type="match status" value="1"/>
</dbReference>
<dbReference type="RefSeq" id="XP_031013826.1">
    <property type="nucleotide sequence ID" value="XM_031162082.1"/>
</dbReference>
<evidence type="ECO:0000256" key="4">
    <source>
        <dbReference type="SAM" id="MobiDB-lite"/>
    </source>
</evidence>
<comment type="similarity">
    <text evidence="1">Belongs to the eukaryotic ribosomal protein eL34 family.</text>
</comment>
<proteinExistence type="inferred from homology"/>
<dbReference type="EMBL" id="QKXC01000173">
    <property type="protein sequence ID" value="RBR13976.1"/>
    <property type="molecule type" value="Genomic_DNA"/>
</dbReference>
<name>A0A366RCD3_9HYPO</name>
<dbReference type="Gene3D" id="6.20.340.10">
    <property type="match status" value="1"/>
</dbReference>
<organism evidence="5 6">
    <name type="scientific">Fusarium coffeatum</name>
    <dbReference type="NCBI Taxonomy" id="231269"/>
    <lineage>
        <taxon>Eukaryota</taxon>
        <taxon>Fungi</taxon>
        <taxon>Dikarya</taxon>
        <taxon>Ascomycota</taxon>
        <taxon>Pezizomycotina</taxon>
        <taxon>Sordariomycetes</taxon>
        <taxon>Hypocreomycetidae</taxon>
        <taxon>Hypocreales</taxon>
        <taxon>Nectriaceae</taxon>
        <taxon>Fusarium</taxon>
        <taxon>Fusarium incarnatum-equiseti species complex</taxon>
    </lineage>
</organism>
<dbReference type="OrthoDB" id="277449at2759"/>
<dbReference type="Pfam" id="PF01199">
    <property type="entry name" value="Ribosomal_L34e"/>
    <property type="match status" value="1"/>
</dbReference>
<dbReference type="Proteomes" id="UP000253153">
    <property type="component" value="Unassembled WGS sequence"/>
</dbReference>
<keyword evidence="2" id="KW-0689">Ribosomal protein</keyword>
<feature type="compositionally biased region" description="Low complexity" evidence="4">
    <location>
        <begin position="1"/>
        <end position="21"/>
    </location>
</feature>
<protein>
    <recommendedName>
        <fullName evidence="7">Ribosomal protein L34e</fullName>
    </recommendedName>
</protein>
<sequence length="314" mass="35602">MNQQPAAQNQHQAQAQASNAAGQDVWDEQQLEEAMKRLKLLHIKVRRLNDTIPKMIKPLVQKQPSPDVMFAAFMNSVNEAQANIKEVTDLMRDEKSREVFAQAKKRRAEEPEGIESWEYYDHPDCLDPQPHPSLSACRGHVAQGPEESATHQKNSQIIHDPESQLFAQPSPPNFPRRQPQPPQRWSTCAFSTADATGKYSPLLARNRIDELYNTTSNRTRVIKTPGGDIRLLHIKKRGTVPKCGDCGSKLSGIPALRPREYSQISKPKKTVQRAYGGSRCGNCVRDRIVRAFLIEEQKIVKKVLKEQEQSQKKK</sequence>
<evidence type="ECO:0000313" key="6">
    <source>
        <dbReference type="Proteomes" id="UP000253153"/>
    </source>
</evidence>
<dbReference type="InterPro" id="IPR018065">
    <property type="entry name" value="Ribosomal_eL34_CS"/>
</dbReference>